<dbReference type="GO" id="GO:0005737">
    <property type="term" value="C:cytoplasm"/>
    <property type="evidence" value="ECO:0007669"/>
    <property type="project" value="TreeGrafter"/>
</dbReference>
<dbReference type="GO" id="GO:0003723">
    <property type="term" value="F:RNA binding"/>
    <property type="evidence" value="ECO:0007669"/>
    <property type="project" value="InterPro"/>
</dbReference>
<dbReference type="Pfam" id="PF01416">
    <property type="entry name" value="PseudoU_synth_1"/>
    <property type="match status" value="1"/>
</dbReference>
<dbReference type="InParanoid" id="A0A0C3FQF3"/>
<dbReference type="STRING" id="765440.A0A0C3FQF3"/>
<keyword evidence="6" id="KW-1185">Reference proteome</keyword>
<dbReference type="AlphaFoldDB" id="A0A0C3FQF3"/>
<evidence type="ECO:0000256" key="3">
    <source>
        <dbReference type="ARBA" id="ARBA00023235"/>
    </source>
</evidence>
<dbReference type="OrthoDB" id="25767at2759"/>
<dbReference type="NCBIfam" id="TIGR00071">
    <property type="entry name" value="hisT_truA"/>
    <property type="match status" value="1"/>
</dbReference>
<keyword evidence="2" id="KW-0819">tRNA processing</keyword>
<dbReference type="PANTHER" id="PTHR11142">
    <property type="entry name" value="PSEUDOURIDYLATE SYNTHASE"/>
    <property type="match status" value="1"/>
</dbReference>
<reference evidence="5 6" key="1">
    <citation type="submission" date="2014-04" db="EMBL/GenBank/DDBJ databases">
        <authorList>
            <consortium name="DOE Joint Genome Institute"/>
            <person name="Kuo A."/>
            <person name="Tarkka M."/>
            <person name="Buscot F."/>
            <person name="Kohler A."/>
            <person name="Nagy L.G."/>
            <person name="Floudas D."/>
            <person name="Copeland A."/>
            <person name="Barry K.W."/>
            <person name="Cichocki N."/>
            <person name="Veneault-Fourrey C."/>
            <person name="LaButti K."/>
            <person name="Lindquist E.A."/>
            <person name="Lipzen A."/>
            <person name="Lundell T."/>
            <person name="Morin E."/>
            <person name="Murat C."/>
            <person name="Sun H."/>
            <person name="Tunlid A."/>
            <person name="Henrissat B."/>
            <person name="Grigoriev I.V."/>
            <person name="Hibbett D.S."/>
            <person name="Martin F."/>
            <person name="Nordberg H.P."/>
            <person name="Cantor M.N."/>
            <person name="Hua S.X."/>
        </authorList>
    </citation>
    <scope>NUCLEOTIDE SEQUENCE [LARGE SCALE GENOMIC DNA]</scope>
    <source>
        <strain evidence="5 6">F 1598</strain>
    </source>
</reference>
<sequence length="503" mass="56849">MKPSASKTHSYEHWTKEELIARLVDLDDRVRTNNHNAKEPSSKIAPRKEFNFSAHRVRKIALKFCYSGWEYNGLTFQKGPTPLPTVEEVLFQAMAKLRLVDPEKGFPGCGWERCGRTDRGVSAAGQVVSLWIRSAADGAADENDAVEPDHQLEGDIMPSDNVLEPAKTADGFPEASLLSSSKAPTRPRSEFHYVQLLNRMLPPTIRVLAWSPVAPSFSARYKCRHRHYKYFFSSEGLDLSLMRDGAQKLVGEHDFRNLCKIDPAKQITVFHRRILRAEINPVAGERDLYVLDLVGTAFLYHQVRHIMAILFFIGTGLEHPSVVSSLLNVDPENLPSPLFTKEDDPPLEIVDRKPTYQMADALPLMLWDCAYADSDVQWRTTPDGEACDEKRRSGSELYDQLHSIHNRSTIHTVLDAHFLSAAAAFYTRAPVYFPRNQTQITPPPVIQVPLGGGTFHRSGNYTPLLRRKRMDSVEDLNARWRAGRGERKNGIKQLDAVEDDAHE</sequence>
<dbReference type="InterPro" id="IPR020095">
    <property type="entry name" value="PsdUridine_synth_TruA_C"/>
</dbReference>
<organism evidence="5 6">
    <name type="scientific">Piloderma croceum (strain F 1598)</name>
    <dbReference type="NCBI Taxonomy" id="765440"/>
    <lineage>
        <taxon>Eukaryota</taxon>
        <taxon>Fungi</taxon>
        <taxon>Dikarya</taxon>
        <taxon>Basidiomycota</taxon>
        <taxon>Agaricomycotina</taxon>
        <taxon>Agaricomycetes</taxon>
        <taxon>Agaricomycetidae</taxon>
        <taxon>Atheliales</taxon>
        <taxon>Atheliaceae</taxon>
        <taxon>Piloderma</taxon>
    </lineage>
</organism>
<accession>A0A0C3FQF3</accession>
<evidence type="ECO:0000259" key="4">
    <source>
        <dbReference type="Pfam" id="PF01416"/>
    </source>
</evidence>
<keyword evidence="3" id="KW-0413">Isomerase</keyword>
<dbReference type="InterPro" id="IPR020094">
    <property type="entry name" value="TruA/RsuA/RluB/E/F_N"/>
</dbReference>
<protein>
    <recommendedName>
        <fullName evidence="4">Pseudouridine synthase I TruA alpha/beta domain-containing protein</fullName>
    </recommendedName>
</protein>
<feature type="domain" description="Pseudouridine synthase I TruA alpha/beta" evidence="4">
    <location>
        <begin position="246"/>
        <end position="371"/>
    </location>
</feature>
<proteinExistence type="inferred from homology"/>
<dbReference type="Gene3D" id="3.30.70.580">
    <property type="entry name" value="Pseudouridine synthase I, catalytic domain, N-terminal subdomain"/>
    <property type="match status" value="1"/>
</dbReference>
<dbReference type="HOGENOM" id="CLU_014673_2_2_1"/>
<gene>
    <name evidence="5" type="ORF">PILCRDRAFT_820835</name>
</gene>
<dbReference type="Gene3D" id="3.30.70.660">
    <property type="entry name" value="Pseudouridine synthase I, catalytic domain, C-terminal subdomain"/>
    <property type="match status" value="1"/>
</dbReference>
<name>A0A0C3FQF3_PILCF</name>
<dbReference type="GO" id="GO:0031119">
    <property type="term" value="P:tRNA pseudouridine synthesis"/>
    <property type="evidence" value="ECO:0007669"/>
    <property type="project" value="TreeGrafter"/>
</dbReference>
<dbReference type="GO" id="GO:0005634">
    <property type="term" value="C:nucleus"/>
    <property type="evidence" value="ECO:0007669"/>
    <property type="project" value="TreeGrafter"/>
</dbReference>
<dbReference type="Proteomes" id="UP000054166">
    <property type="component" value="Unassembled WGS sequence"/>
</dbReference>
<dbReference type="GO" id="GO:0009982">
    <property type="term" value="F:pseudouridine synthase activity"/>
    <property type="evidence" value="ECO:0007669"/>
    <property type="project" value="InterPro"/>
</dbReference>
<evidence type="ECO:0000313" key="5">
    <source>
        <dbReference type="EMBL" id="KIM81954.1"/>
    </source>
</evidence>
<reference evidence="6" key="2">
    <citation type="submission" date="2015-01" db="EMBL/GenBank/DDBJ databases">
        <title>Evolutionary Origins and Diversification of the Mycorrhizal Mutualists.</title>
        <authorList>
            <consortium name="DOE Joint Genome Institute"/>
            <consortium name="Mycorrhizal Genomics Consortium"/>
            <person name="Kohler A."/>
            <person name="Kuo A."/>
            <person name="Nagy L.G."/>
            <person name="Floudas D."/>
            <person name="Copeland A."/>
            <person name="Barry K.W."/>
            <person name="Cichocki N."/>
            <person name="Veneault-Fourrey C."/>
            <person name="LaButti K."/>
            <person name="Lindquist E.A."/>
            <person name="Lipzen A."/>
            <person name="Lundell T."/>
            <person name="Morin E."/>
            <person name="Murat C."/>
            <person name="Riley R."/>
            <person name="Ohm R."/>
            <person name="Sun H."/>
            <person name="Tunlid A."/>
            <person name="Henrissat B."/>
            <person name="Grigoriev I.V."/>
            <person name="Hibbett D.S."/>
            <person name="Martin F."/>
        </authorList>
    </citation>
    <scope>NUCLEOTIDE SEQUENCE [LARGE SCALE GENOMIC DNA]</scope>
    <source>
        <strain evidence="6">F 1598</strain>
    </source>
</reference>
<dbReference type="EMBL" id="KN832996">
    <property type="protein sequence ID" value="KIM81954.1"/>
    <property type="molecule type" value="Genomic_DNA"/>
</dbReference>
<dbReference type="GO" id="GO:1990481">
    <property type="term" value="P:mRNA pseudouridine synthesis"/>
    <property type="evidence" value="ECO:0007669"/>
    <property type="project" value="TreeGrafter"/>
</dbReference>
<dbReference type="InterPro" id="IPR020103">
    <property type="entry name" value="PsdUridine_synth_cat_dom_sf"/>
</dbReference>
<dbReference type="InterPro" id="IPR020097">
    <property type="entry name" value="PsdUridine_synth_TruA_a/b_dom"/>
</dbReference>
<dbReference type="FunCoup" id="A0A0C3FQF3">
    <property type="interactions" value="536"/>
</dbReference>
<evidence type="ECO:0000256" key="2">
    <source>
        <dbReference type="ARBA" id="ARBA00022694"/>
    </source>
</evidence>
<evidence type="ECO:0000313" key="6">
    <source>
        <dbReference type="Proteomes" id="UP000054166"/>
    </source>
</evidence>
<comment type="similarity">
    <text evidence="1">Belongs to the tRNA pseudouridine synthase TruA family.</text>
</comment>
<dbReference type="PANTHER" id="PTHR11142:SF5">
    <property type="entry name" value="TRNA PSEUDOURIDINE(38_39) SYNTHASE"/>
    <property type="match status" value="1"/>
</dbReference>
<dbReference type="SUPFAM" id="SSF55120">
    <property type="entry name" value="Pseudouridine synthase"/>
    <property type="match status" value="1"/>
</dbReference>
<evidence type="ECO:0000256" key="1">
    <source>
        <dbReference type="ARBA" id="ARBA00009375"/>
    </source>
</evidence>
<dbReference type="InterPro" id="IPR001406">
    <property type="entry name" value="PsdUridine_synth_TruA"/>
</dbReference>